<accession>A0AAE0WUX7</accession>
<gene>
    <name evidence="4" type="primary">DOA4</name>
    <name evidence="4" type="ORF">LTR78_001883</name>
</gene>
<comment type="similarity">
    <text evidence="1">Belongs to the peptidase C19 family.</text>
</comment>
<feature type="compositionally biased region" description="Pro residues" evidence="2">
    <location>
        <begin position="279"/>
        <end position="294"/>
    </location>
</feature>
<dbReference type="SUPFAM" id="SSF52821">
    <property type="entry name" value="Rhodanese/Cell cycle control phosphatase"/>
    <property type="match status" value="1"/>
</dbReference>
<dbReference type="PANTHER" id="PTHR21646">
    <property type="entry name" value="UBIQUITIN CARBOXYL-TERMINAL HYDROLASE"/>
    <property type="match status" value="1"/>
</dbReference>
<dbReference type="Proteomes" id="UP001274830">
    <property type="component" value="Unassembled WGS sequence"/>
</dbReference>
<dbReference type="EMBL" id="JAUTXT010000004">
    <property type="protein sequence ID" value="KAK3678585.1"/>
    <property type="molecule type" value="Genomic_DNA"/>
</dbReference>
<feature type="compositionally biased region" description="Pro residues" evidence="2">
    <location>
        <begin position="8"/>
        <end position="21"/>
    </location>
</feature>
<dbReference type="InterPro" id="IPR036873">
    <property type="entry name" value="Rhodanese-like_dom_sf"/>
</dbReference>
<organism evidence="4 5">
    <name type="scientific">Recurvomyces mirabilis</name>
    <dbReference type="NCBI Taxonomy" id="574656"/>
    <lineage>
        <taxon>Eukaryota</taxon>
        <taxon>Fungi</taxon>
        <taxon>Dikarya</taxon>
        <taxon>Ascomycota</taxon>
        <taxon>Pezizomycotina</taxon>
        <taxon>Dothideomycetes</taxon>
        <taxon>Dothideomycetidae</taxon>
        <taxon>Mycosphaerellales</taxon>
        <taxon>Teratosphaeriaceae</taxon>
        <taxon>Recurvomyces</taxon>
    </lineage>
</organism>
<proteinExistence type="inferred from homology"/>
<dbReference type="EC" id="3.4.19.12" evidence="4"/>
<feature type="compositionally biased region" description="Polar residues" evidence="2">
    <location>
        <begin position="232"/>
        <end position="242"/>
    </location>
</feature>
<feature type="compositionally biased region" description="Polar residues" evidence="2">
    <location>
        <begin position="685"/>
        <end position="704"/>
    </location>
</feature>
<dbReference type="InterPro" id="IPR038765">
    <property type="entry name" value="Papain-like_cys_pep_sf"/>
</dbReference>
<feature type="region of interest" description="Disordered" evidence="2">
    <location>
        <begin position="683"/>
        <end position="705"/>
    </location>
</feature>
<feature type="region of interest" description="Disordered" evidence="2">
    <location>
        <begin position="538"/>
        <end position="561"/>
    </location>
</feature>
<keyword evidence="4" id="KW-0378">Hydrolase</keyword>
<dbReference type="Pfam" id="PF00443">
    <property type="entry name" value="UCH"/>
    <property type="match status" value="1"/>
</dbReference>
<dbReference type="RefSeq" id="XP_064694912.1">
    <property type="nucleotide sequence ID" value="XM_064837589.1"/>
</dbReference>
<keyword evidence="4" id="KW-0645">Protease</keyword>
<dbReference type="PANTHER" id="PTHR21646:SF23">
    <property type="entry name" value="UBIQUITIN CARBOXYL-TERMINAL HYDROLASE USP2"/>
    <property type="match status" value="1"/>
</dbReference>
<feature type="region of interest" description="Disordered" evidence="2">
    <location>
        <begin position="226"/>
        <end position="342"/>
    </location>
</feature>
<dbReference type="InterPro" id="IPR050185">
    <property type="entry name" value="Ub_carboxyl-term_hydrolase"/>
</dbReference>
<dbReference type="Gene3D" id="3.40.250.10">
    <property type="entry name" value="Rhodanese-like domain"/>
    <property type="match status" value="1"/>
</dbReference>
<dbReference type="GO" id="GO:0004843">
    <property type="term" value="F:cysteine-type deubiquitinase activity"/>
    <property type="evidence" value="ECO:0007669"/>
    <property type="project" value="UniProtKB-EC"/>
</dbReference>
<dbReference type="InterPro" id="IPR028889">
    <property type="entry name" value="USP"/>
</dbReference>
<dbReference type="Gene3D" id="3.90.70.10">
    <property type="entry name" value="Cysteine proteinases"/>
    <property type="match status" value="1"/>
</dbReference>
<dbReference type="AlphaFoldDB" id="A0AAE0WUX7"/>
<dbReference type="PROSITE" id="PS50235">
    <property type="entry name" value="USP_3"/>
    <property type="match status" value="1"/>
</dbReference>
<feature type="domain" description="USP" evidence="3">
    <location>
        <begin position="724"/>
        <end position="1100"/>
    </location>
</feature>
<feature type="compositionally biased region" description="Polar residues" evidence="2">
    <location>
        <begin position="166"/>
        <end position="175"/>
    </location>
</feature>
<feature type="region of interest" description="Disordered" evidence="2">
    <location>
        <begin position="366"/>
        <end position="393"/>
    </location>
</feature>
<reference evidence="4" key="1">
    <citation type="submission" date="2023-07" db="EMBL/GenBank/DDBJ databases">
        <title>Black Yeasts Isolated from many extreme environments.</title>
        <authorList>
            <person name="Coleine C."/>
            <person name="Stajich J.E."/>
            <person name="Selbmann L."/>
        </authorList>
    </citation>
    <scope>NUCLEOTIDE SEQUENCE</scope>
    <source>
        <strain evidence="4">CCFEE 5485</strain>
    </source>
</reference>
<dbReference type="SUPFAM" id="SSF54001">
    <property type="entry name" value="Cysteine proteinases"/>
    <property type="match status" value="1"/>
</dbReference>
<evidence type="ECO:0000259" key="3">
    <source>
        <dbReference type="PROSITE" id="PS50235"/>
    </source>
</evidence>
<evidence type="ECO:0000256" key="2">
    <source>
        <dbReference type="SAM" id="MobiDB-lite"/>
    </source>
</evidence>
<evidence type="ECO:0000313" key="4">
    <source>
        <dbReference type="EMBL" id="KAK3678585.1"/>
    </source>
</evidence>
<dbReference type="GeneID" id="89962127"/>
<evidence type="ECO:0000313" key="5">
    <source>
        <dbReference type="Proteomes" id="UP001274830"/>
    </source>
</evidence>
<dbReference type="InterPro" id="IPR001394">
    <property type="entry name" value="Peptidase_C19_UCH"/>
</dbReference>
<sequence>MSAAAAASPPPHTNGGPPMPGPYHATPTAGSDRVFEHIDDLKAKATQGYNPASSIGELLKTATVGVEQASNLLSFRRPDLAFVEYVRASEIVLNVIPRHKDYTHFTIDQQEPAKKLTLTQKRVSALSEQFAAIKQIILNNNTRYNVRSRQSANGHARTESAPAAQLNGSRPSSQDGGIPRTRPTPSPKPDNLHGKAIPHGLPNGHATSNGGDALSERFAKLRTNAEQREDQGSGNLQNSTLYMPSASDYSGRASFDQLARTNSMPSKPQGPRGMSHGPGPVPPPITIPNFPQAPPAAYSPARNMETTGNIAPPRHSARSLASSDKRRSSLVPSSAASAHAPNGYAQSGDYFPNGAGANGAGANGAGANGAGAVRPSVGSQRRRSSNMPTETEVSSDRLYDYIRRYHVLLIDFRSREEFDQGHIYSRAIMCVDPLSTRQGMSAEQLLDTLVLSPENEYNMFRSRDDFDFVVYYDANTASESFRRQPVGQKQLGLKCLHEALCDFNVEKPLRRPPILLKGGLDAWVDMIGKQALLASDTASRVKQGQAASRVPPTPPANGSSELRLPKRRIRDYNPLDADEEQYWREKARAESVVLQQPPELSEEGVLETAAEEDAGPEPFSAIREFNERFPDAGDLDKHAFASQRPSRAPPEVPAKVPMYPSAPHPSQYPQVPARPAPIAPRMSYQGVSDRSVSASQPTSRQASGSLVPYVPPRLLAKNIRLPRTGLVNFSNTCYMNSCIQAMSATTPLSMFLLDDGYKSQLQEKNWKGTAEYGHITNHYANLLRNLWKGDVEVVKPSTFRNLCRRAAIQFDNNDQQDAKEFLEVLIENMHQDMNINWAHTPLRELTEGEEAKRERMPKLIVAKTEWGRLTHREISFIYGLFAGQYASKLTCLTCGFTSTTYEIFTSLSVEIPSDPLDWTNGRTCTIDDCLRAFCSEEKLTGDEKWKCPHCRTVREAKKRITLSRAPQFLIVHFKRFASRAGQRSQKIRTTVEFPLTNFSLDPYMLPSPTQLESAAITTTYGPKGLETDLAMTGPFTYDAYAVIQHLGNTLQSGHYITAAKDQGRKCWHVYDDTRVSDFQPGVEGRALQNERAYIVFYQRVEMGGGGVGYGKM</sequence>
<evidence type="ECO:0000256" key="1">
    <source>
        <dbReference type="ARBA" id="ARBA00009085"/>
    </source>
</evidence>
<dbReference type="GO" id="GO:0006508">
    <property type="term" value="P:proteolysis"/>
    <property type="evidence" value="ECO:0007669"/>
    <property type="project" value="UniProtKB-KW"/>
</dbReference>
<keyword evidence="5" id="KW-1185">Reference proteome</keyword>
<dbReference type="CDD" id="cd02674">
    <property type="entry name" value="Peptidase_C19R"/>
    <property type="match status" value="1"/>
</dbReference>
<feature type="region of interest" description="Disordered" evidence="2">
    <location>
        <begin position="1"/>
        <end position="30"/>
    </location>
</feature>
<dbReference type="Gene3D" id="1.20.58.80">
    <property type="entry name" value="Phosphotransferase system, lactose/cellobiose-type IIA subunit"/>
    <property type="match status" value="1"/>
</dbReference>
<protein>
    <submittedName>
        <fullName evidence="4">Ubiquitin-specific protease doa4</fullName>
        <ecNumber evidence="4">3.4.19.12</ecNumber>
    </submittedName>
</protein>
<name>A0AAE0WUX7_9PEZI</name>
<feature type="region of interest" description="Disordered" evidence="2">
    <location>
        <begin position="148"/>
        <end position="212"/>
    </location>
</feature>
<comment type="caution">
    <text evidence="4">The sequence shown here is derived from an EMBL/GenBank/DDBJ whole genome shotgun (WGS) entry which is preliminary data.</text>
</comment>
<dbReference type="GO" id="GO:0016579">
    <property type="term" value="P:protein deubiquitination"/>
    <property type="evidence" value="ECO:0007669"/>
    <property type="project" value="InterPro"/>
</dbReference>